<accession>A0A0V0HLI8</accession>
<keyword evidence="2" id="KW-1133">Transmembrane helix</keyword>
<evidence type="ECO:0000256" key="2">
    <source>
        <dbReference type="SAM" id="Phobius"/>
    </source>
</evidence>
<evidence type="ECO:0000313" key="4">
    <source>
        <dbReference type="EMBL" id="JAP21060.1"/>
    </source>
</evidence>
<feature type="signal peptide" evidence="3">
    <location>
        <begin position="1"/>
        <end position="21"/>
    </location>
</feature>
<feature type="region of interest" description="Disordered" evidence="1">
    <location>
        <begin position="142"/>
        <end position="165"/>
    </location>
</feature>
<feature type="chain" id="PRO_5006865942" evidence="3">
    <location>
        <begin position="22"/>
        <end position="288"/>
    </location>
</feature>
<dbReference type="EMBL" id="GEDG01018121">
    <property type="protein sequence ID" value="JAP21060.1"/>
    <property type="molecule type" value="Transcribed_RNA"/>
</dbReference>
<proteinExistence type="predicted"/>
<reference evidence="4" key="1">
    <citation type="submission" date="2015-12" db="EMBL/GenBank/DDBJ databases">
        <title>Gene expression during late stages of embryo sac development: a critical building block for successful pollen-pistil interactions.</title>
        <authorList>
            <person name="Liu Y."/>
            <person name="Joly V."/>
            <person name="Sabar M."/>
            <person name="Matton D.P."/>
        </authorList>
    </citation>
    <scope>NUCLEOTIDE SEQUENCE</scope>
</reference>
<keyword evidence="3" id="KW-0732">Signal</keyword>
<protein>
    <submittedName>
        <fullName evidence="4">Putative ovule protein</fullName>
    </submittedName>
</protein>
<evidence type="ECO:0000256" key="3">
    <source>
        <dbReference type="SAM" id="SignalP"/>
    </source>
</evidence>
<feature type="compositionally biased region" description="Polar residues" evidence="1">
    <location>
        <begin position="72"/>
        <end position="98"/>
    </location>
</feature>
<feature type="compositionally biased region" description="Pro residues" evidence="1">
    <location>
        <begin position="44"/>
        <end position="59"/>
    </location>
</feature>
<keyword evidence="2" id="KW-0472">Membrane</keyword>
<organism evidence="4">
    <name type="scientific">Solanum chacoense</name>
    <name type="common">Chaco potato</name>
    <dbReference type="NCBI Taxonomy" id="4108"/>
    <lineage>
        <taxon>Eukaryota</taxon>
        <taxon>Viridiplantae</taxon>
        <taxon>Streptophyta</taxon>
        <taxon>Embryophyta</taxon>
        <taxon>Tracheophyta</taxon>
        <taxon>Spermatophyta</taxon>
        <taxon>Magnoliopsida</taxon>
        <taxon>eudicotyledons</taxon>
        <taxon>Gunneridae</taxon>
        <taxon>Pentapetalae</taxon>
        <taxon>asterids</taxon>
        <taxon>lamiids</taxon>
        <taxon>Solanales</taxon>
        <taxon>Solanaceae</taxon>
        <taxon>Solanoideae</taxon>
        <taxon>Solaneae</taxon>
        <taxon>Solanum</taxon>
    </lineage>
</organism>
<dbReference type="AlphaFoldDB" id="A0A0V0HLI8"/>
<evidence type="ECO:0000256" key="1">
    <source>
        <dbReference type="SAM" id="MobiDB-lite"/>
    </source>
</evidence>
<keyword evidence="2" id="KW-0812">Transmembrane</keyword>
<feature type="region of interest" description="Disordered" evidence="1">
    <location>
        <begin position="38"/>
        <end position="99"/>
    </location>
</feature>
<feature type="transmembrane region" description="Helical" evidence="2">
    <location>
        <begin position="107"/>
        <end position="129"/>
    </location>
</feature>
<sequence>MRAAGLSIFFILSLLSSFTSQFQDLVVKEKTRRILHQPLFPVSSTPPPDSEISPPPPAEPVNSQPFFPEVPTGTTPDQTHQPPVTPANGTPVSNSVATQPAKPVKKVAIAISVGIVTLGMLSALAFYLYKHRVKHPDETQKLVRGNSDQRINEESRTPPSTFLYIGTVEPPAKTSAVTESNGATGSPYRKLSSVKRMDTRYRPSPDLQPLPPLSKPNPLQALIHLLQCHHPMRRVMTLHFTLHKAPLSAMKKVITLPVYVRVTQATRIMFLIQRELLQDHAFLIHPLK</sequence>
<name>A0A0V0HLI8_SOLCH</name>